<evidence type="ECO:0000313" key="2">
    <source>
        <dbReference type="Proteomes" id="UP000032309"/>
    </source>
</evidence>
<dbReference type="EMBL" id="BAFN01000001">
    <property type="protein sequence ID" value="GAN32024.1"/>
    <property type="molecule type" value="Genomic_DNA"/>
</dbReference>
<proteinExistence type="predicted"/>
<protein>
    <recommendedName>
        <fullName evidence="3">YkgJ family cysteine cluster protein</fullName>
    </recommendedName>
</protein>
<name>A0ABQ0JUB0_9BACT</name>
<gene>
    <name evidence="1" type="ORF">BROSI_A0528</name>
</gene>
<reference evidence="2" key="1">
    <citation type="journal article" date="2015" name="Genome Announc.">
        <title>Draft Genome Sequence of an Anaerobic Ammonium-Oxidizing Bacterium, "Candidatus Brocadia sinica".</title>
        <authorList>
            <person name="Oshiki M."/>
            <person name="Shinyako-Hata K."/>
            <person name="Satoh H."/>
            <person name="Okabe S."/>
        </authorList>
    </citation>
    <scope>NUCLEOTIDE SEQUENCE [LARGE SCALE GENOMIC DNA]</scope>
    <source>
        <strain evidence="2">JPN1</strain>
    </source>
</reference>
<evidence type="ECO:0008006" key="3">
    <source>
        <dbReference type="Google" id="ProtNLM"/>
    </source>
</evidence>
<sequence length="197" mass="23015">MAAFWHGRMEWKNNTFTKNIVFMDKEKLFTVYHEIYATNFGFMSCIEKCDGRCEQKPLSVLLPYENEFIFTRSGKHICNETLKLPKGALEIIGNTCNFTDGVQCFIHTHRPIACRLYPFYPNLTDNDELELLIDDYCPLTESLIRDSAYVSNIISALNKLIPLIDKDYWKMLNQIPSHLWDDTCKVRRVCVLAKDLQ</sequence>
<keyword evidence="2" id="KW-1185">Reference proteome</keyword>
<organism evidence="1 2">
    <name type="scientific">Candidatus Brocadia sinica JPN1</name>
    <dbReference type="NCBI Taxonomy" id="1197129"/>
    <lineage>
        <taxon>Bacteria</taxon>
        <taxon>Pseudomonadati</taxon>
        <taxon>Planctomycetota</taxon>
        <taxon>Candidatus Brocadiia</taxon>
        <taxon>Candidatus Brocadiales</taxon>
        <taxon>Candidatus Brocadiaceae</taxon>
        <taxon>Candidatus Brocadia</taxon>
    </lineage>
</organism>
<accession>A0ABQ0JUB0</accession>
<evidence type="ECO:0000313" key="1">
    <source>
        <dbReference type="EMBL" id="GAN32024.1"/>
    </source>
</evidence>
<dbReference type="Proteomes" id="UP000032309">
    <property type="component" value="Unassembled WGS sequence"/>
</dbReference>
<comment type="caution">
    <text evidence="1">The sequence shown here is derived from an EMBL/GenBank/DDBJ whole genome shotgun (WGS) entry which is preliminary data.</text>
</comment>